<accession>A0A1Y2I3E8</accession>
<sequence length="100" mass="11521">MCSATLFDQCPIPKPDQARKMKLMYSLLSNGRQPYHAQLDFLFPSLLAYALTGWKSITHCCVLNKRLCPTRQAGPFWLEGQRFESPRWRHRFVVGAFSAS</sequence>
<dbReference type="AlphaFoldDB" id="A0A1Y2I3E8"/>
<gene>
    <name evidence="1" type="ORF">BCR44DRAFT_1002286</name>
</gene>
<comment type="caution">
    <text evidence="1">The sequence shown here is derived from an EMBL/GenBank/DDBJ whole genome shotgun (WGS) entry which is preliminary data.</text>
</comment>
<evidence type="ECO:0000313" key="1">
    <source>
        <dbReference type="EMBL" id="ORZ41249.1"/>
    </source>
</evidence>
<proteinExistence type="predicted"/>
<reference evidence="1 2" key="1">
    <citation type="submission" date="2016-07" db="EMBL/GenBank/DDBJ databases">
        <title>Pervasive Adenine N6-methylation of Active Genes in Fungi.</title>
        <authorList>
            <consortium name="DOE Joint Genome Institute"/>
            <person name="Mondo S.J."/>
            <person name="Dannebaum R.O."/>
            <person name="Kuo R.C."/>
            <person name="Labutti K."/>
            <person name="Haridas S."/>
            <person name="Kuo A."/>
            <person name="Salamov A."/>
            <person name="Ahrendt S.R."/>
            <person name="Lipzen A."/>
            <person name="Sullivan W."/>
            <person name="Andreopoulos W.B."/>
            <person name="Clum A."/>
            <person name="Lindquist E."/>
            <person name="Daum C."/>
            <person name="Ramamoorthy G.K."/>
            <person name="Gryganskyi A."/>
            <person name="Culley D."/>
            <person name="Magnuson J.K."/>
            <person name="James T.Y."/>
            <person name="O'Malley M.A."/>
            <person name="Stajich J.E."/>
            <person name="Spatafora J.W."/>
            <person name="Visel A."/>
            <person name="Grigoriev I.V."/>
        </authorList>
    </citation>
    <scope>NUCLEOTIDE SEQUENCE [LARGE SCALE GENOMIC DNA]</scope>
    <source>
        <strain evidence="1 2">PL171</strain>
    </source>
</reference>
<organism evidence="1 2">
    <name type="scientific">Catenaria anguillulae PL171</name>
    <dbReference type="NCBI Taxonomy" id="765915"/>
    <lineage>
        <taxon>Eukaryota</taxon>
        <taxon>Fungi</taxon>
        <taxon>Fungi incertae sedis</taxon>
        <taxon>Blastocladiomycota</taxon>
        <taxon>Blastocladiomycetes</taxon>
        <taxon>Blastocladiales</taxon>
        <taxon>Catenariaceae</taxon>
        <taxon>Catenaria</taxon>
    </lineage>
</organism>
<dbReference type="EMBL" id="MCFL01000001">
    <property type="protein sequence ID" value="ORZ41249.1"/>
    <property type="molecule type" value="Genomic_DNA"/>
</dbReference>
<protein>
    <submittedName>
        <fullName evidence="1">Uncharacterized protein</fullName>
    </submittedName>
</protein>
<dbReference type="Proteomes" id="UP000193411">
    <property type="component" value="Unassembled WGS sequence"/>
</dbReference>
<name>A0A1Y2I3E8_9FUNG</name>
<evidence type="ECO:0000313" key="2">
    <source>
        <dbReference type="Proteomes" id="UP000193411"/>
    </source>
</evidence>
<keyword evidence="2" id="KW-1185">Reference proteome</keyword>